<dbReference type="InterPro" id="IPR036291">
    <property type="entry name" value="NAD(P)-bd_dom_sf"/>
</dbReference>
<accession>A0A6J1WIH8</accession>
<dbReference type="InParanoid" id="A0A6J1WIH8"/>
<gene>
    <name evidence="3" type="primary">LOC113514321</name>
</gene>
<evidence type="ECO:0000313" key="3">
    <source>
        <dbReference type="RefSeq" id="XP_026754183.2"/>
    </source>
</evidence>
<dbReference type="SMART" id="SM00822">
    <property type="entry name" value="PKS_KR"/>
    <property type="match status" value="1"/>
</dbReference>
<sequence>MSFSGKVVLITGASSGIGAVTAIQYAKEEADVVIVGRNEAKLNDVIEKCKHVGKAPFVIKADVSIDEDARRIINETINKFGKLDVLINNAGFTKYGSILDGTVVDAYDKIMGTNVRAVIQLTTLATPHLIKSKGNIVNVSSVAGFAVRLVQQNAYSLSKAAVNHFTKGAALELASYGVRVNAVSPGPVRTDFLENAGIKDTWDNFRNGVALRRISEPEEIADVILYLSSDKARGITGSNFLADNGRLLL</sequence>
<protein>
    <submittedName>
        <fullName evidence="3">3-oxoacyl-[acyl-carrier-protein] reductase FabG-like</fullName>
    </submittedName>
</protein>
<dbReference type="PRINTS" id="PR00081">
    <property type="entry name" value="GDHRDH"/>
</dbReference>
<dbReference type="KEGG" id="gmw:113514321"/>
<keyword evidence="2" id="KW-1185">Reference proteome</keyword>
<dbReference type="PANTHER" id="PTHR43975">
    <property type="entry name" value="ZGC:101858"/>
    <property type="match status" value="1"/>
</dbReference>
<dbReference type="InterPro" id="IPR002347">
    <property type="entry name" value="SDR_fam"/>
</dbReference>
<name>A0A6J1WIH8_GALME</name>
<proteinExistence type="predicted"/>
<dbReference type="Gene3D" id="3.40.50.720">
    <property type="entry name" value="NAD(P)-binding Rossmann-like Domain"/>
    <property type="match status" value="1"/>
</dbReference>
<feature type="domain" description="Ketoreductase" evidence="1">
    <location>
        <begin position="6"/>
        <end position="191"/>
    </location>
</feature>
<reference evidence="3" key="1">
    <citation type="submission" date="2025-08" db="UniProtKB">
        <authorList>
            <consortium name="RefSeq"/>
        </authorList>
    </citation>
    <scope>IDENTIFICATION</scope>
    <source>
        <tissue evidence="3">Whole larvae</tissue>
    </source>
</reference>
<dbReference type="SUPFAM" id="SSF51735">
    <property type="entry name" value="NAD(P)-binding Rossmann-fold domains"/>
    <property type="match status" value="1"/>
</dbReference>
<dbReference type="AlphaFoldDB" id="A0A6J1WIH8"/>
<dbReference type="RefSeq" id="XP_026754183.2">
    <property type="nucleotide sequence ID" value="XM_026898382.3"/>
</dbReference>
<dbReference type="PANTHER" id="PTHR43975:SF2">
    <property type="entry name" value="EG:BACR7A4.14 PROTEIN-RELATED"/>
    <property type="match status" value="1"/>
</dbReference>
<dbReference type="GeneID" id="113514321"/>
<dbReference type="PRINTS" id="PR00080">
    <property type="entry name" value="SDRFAMILY"/>
</dbReference>
<dbReference type="InterPro" id="IPR057326">
    <property type="entry name" value="KR_dom"/>
</dbReference>
<dbReference type="Proteomes" id="UP001652740">
    <property type="component" value="Unplaced"/>
</dbReference>
<evidence type="ECO:0000313" key="2">
    <source>
        <dbReference type="Proteomes" id="UP001652740"/>
    </source>
</evidence>
<organism evidence="2 3">
    <name type="scientific">Galleria mellonella</name>
    <name type="common">Greater wax moth</name>
    <dbReference type="NCBI Taxonomy" id="7137"/>
    <lineage>
        <taxon>Eukaryota</taxon>
        <taxon>Metazoa</taxon>
        <taxon>Ecdysozoa</taxon>
        <taxon>Arthropoda</taxon>
        <taxon>Hexapoda</taxon>
        <taxon>Insecta</taxon>
        <taxon>Pterygota</taxon>
        <taxon>Neoptera</taxon>
        <taxon>Endopterygota</taxon>
        <taxon>Lepidoptera</taxon>
        <taxon>Glossata</taxon>
        <taxon>Ditrysia</taxon>
        <taxon>Pyraloidea</taxon>
        <taxon>Pyralidae</taxon>
        <taxon>Galleriinae</taxon>
        <taxon>Galleria</taxon>
    </lineage>
</organism>
<dbReference type="Pfam" id="PF13561">
    <property type="entry name" value="adh_short_C2"/>
    <property type="match status" value="1"/>
</dbReference>
<evidence type="ECO:0000259" key="1">
    <source>
        <dbReference type="SMART" id="SM00822"/>
    </source>
</evidence>